<evidence type="ECO:0000256" key="1">
    <source>
        <dbReference type="SAM" id="SignalP"/>
    </source>
</evidence>
<dbReference type="Proteomes" id="UP000030002">
    <property type="component" value="Unassembled WGS sequence"/>
</dbReference>
<evidence type="ECO:0008006" key="4">
    <source>
        <dbReference type="Google" id="ProtNLM"/>
    </source>
</evidence>
<organism evidence="2 3">
    <name type="scientific">Knoellia sinensis KCTC 19936</name>
    <dbReference type="NCBI Taxonomy" id="1385520"/>
    <lineage>
        <taxon>Bacteria</taxon>
        <taxon>Bacillati</taxon>
        <taxon>Actinomycetota</taxon>
        <taxon>Actinomycetes</taxon>
        <taxon>Micrococcales</taxon>
        <taxon>Intrasporangiaceae</taxon>
        <taxon>Knoellia</taxon>
    </lineage>
</organism>
<dbReference type="RefSeq" id="WP_035912623.1">
    <property type="nucleotide sequence ID" value="NZ_AVPJ01000002.1"/>
</dbReference>
<proteinExistence type="predicted"/>
<evidence type="ECO:0000313" key="2">
    <source>
        <dbReference type="EMBL" id="KGN34435.1"/>
    </source>
</evidence>
<feature type="signal peptide" evidence="1">
    <location>
        <begin position="1"/>
        <end position="24"/>
    </location>
</feature>
<accession>A0A0A0JAI2</accession>
<keyword evidence="3" id="KW-1185">Reference proteome</keyword>
<comment type="caution">
    <text evidence="2">The sequence shown here is derived from an EMBL/GenBank/DDBJ whole genome shotgun (WGS) entry which is preliminary data.</text>
</comment>
<keyword evidence="1" id="KW-0732">Signal</keyword>
<gene>
    <name evidence="2" type="ORF">N802_13330</name>
</gene>
<dbReference type="OrthoDB" id="5126410at2"/>
<dbReference type="EMBL" id="AVPJ01000002">
    <property type="protein sequence ID" value="KGN34435.1"/>
    <property type="molecule type" value="Genomic_DNA"/>
</dbReference>
<protein>
    <recommendedName>
        <fullName evidence="4">LysM domain-containing protein</fullName>
    </recommendedName>
</protein>
<evidence type="ECO:0000313" key="3">
    <source>
        <dbReference type="Proteomes" id="UP000030002"/>
    </source>
</evidence>
<feature type="chain" id="PRO_5001971114" description="LysM domain-containing protein" evidence="1">
    <location>
        <begin position="25"/>
        <end position="78"/>
    </location>
</feature>
<dbReference type="STRING" id="1385520.N802_13330"/>
<name>A0A0A0JAI2_9MICO</name>
<dbReference type="AlphaFoldDB" id="A0A0A0JAI2"/>
<sequence>MQHIIRGTAAATLALLLAGAGAGAASAVSYPGPYIPKPYVPAVQQGDSLKRIDTQLVRRDNLTGAGASAPSFIPALGS</sequence>
<reference evidence="2 3" key="1">
    <citation type="submission" date="2013-08" db="EMBL/GenBank/DDBJ databases">
        <title>The genome sequence of Knoellia sinensis.</title>
        <authorList>
            <person name="Zhu W."/>
            <person name="Wang G."/>
        </authorList>
    </citation>
    <scope>NUCLEOTIDE SEQUENCE [LARGE SCALE GENOMIC DNA]</scope>
    <source>
        <strain evidence="2 3">KCTC 19936</strain>
    </source>
</reference>